<dbReference type="AlphaFoldDB" id="A0A4R0GGR6"/>
<protein>
    <submittedName>
        <fullName evidence="1">Uncharacterized protein</fullName>
    </submittedName>
</protein>
<dbReference type="EMBL" id="SJJR01000014">
    <property type="protein sequence ID" value="TCB95512.1"/>
    <property type="molecule type" value="Genomic_DNA"/>
</dbReference>
<organism evidence="1 2">
    <name type="scientific">Micromonospora zingiberis</name>
    <dbReference type="NCBI Taxonomy" id="2053011"/>
    <lineage>
        <taxon>Bacteria</taxon>
        <taxon>Bacillati</taxon>
        <taxon>Actinomycetota</taxon>
        <taxon>Actinomycetes</taxon>
        <taxon>Micromonosporales</taxon>
        <taxon>Micromonosporaceae</taxon>
        <taxon>Micromonospora</taxon>
    </lineage>
</organism>
<proteinExistence type="predicted"/>
<evidence type="ECO:0000313" key="2">
    <source>
        <dbReference type="Proteomes" id="UP000292274"/>
    </source>
</evidence>
<dbReference type="OrthoDB" id="3383663at2"/>
<reference evidence="1 2" key="1">
    <citation type="submission" date="2019-02" db="EMBL/GenBank/DDBJ databases">
        <title>Jishengella sp. nov., isolated from a root of Zingiber montanum.</title>
        <authorList>
            <person name="Kuncharoen N."/>
            <person name="Kudo T."/>
            <person name="Masahiro Y."/>
            <person name="Ohkuma M."/>
            <person name="Tanasupawat S."/>
        </authorList>
    </citation>
    <scope>NUCLEOTIDE SEQUENCE [LARGE SCALE GENOMIC DNA]</scope>
    <source>
        <strain evidence="1 2">PLAI 1-1</strain>
    </source>
</reference>
<keyword evidence="2" id="KW-1185">Reference proteome</keyword>
<accession>A0A4R0GGR6</accession>
<comment type="caution">
    <text evidence="1">The sequence shown here is derived from an EMBL/GenBank/DDBJ whole genome shotgun (WGS) entry which is preliminary data.</text>
</comment>
<sequence length="148" mass="15859">MPTLPWHVRADMTPLLVPRAAARLLYPEDLPAAALSGSQPVPLSLIVIPDHSLRPGELREPVGPTGRRLLRAAVTDHEAKLRDPRLDHVSIFSSPDDVSVGDSLDESSRYEETLDLLAAVPIICLGVGRPNDLPASVTSAIHCIARAG</sequence>
<evidence type="ECO:0000313" key="1">
    <source>
        <dbReference type="EMBL" id="TCB95512.1"/>
    </source>
</evidence>
<gene>
    <name evidence="1" type="ORF">E0H26_19855</name>
</gene>
<dbReference type="Proteomes" id="UP000292274">
    <property type="component" value="Unassembled WGS sequence"/>
</dbReference>
<name>A0A4R0GGR6_9ACTN</name>